<dbReference type="STRING" id="1104324.P186_2588"/>
<evidence type="ECO:0000256" key="2">
    <source>
        <dbReference type="ARBA" id="ARBA00022598"/>
    </source>
</evidence>
<keyword evidence="6 8" id="KW-0460">Magnesium</keyword>
<dbReference type="GO" id="GO:0008795">
    <property type="term" value="F:NAD+ synthase activity"/>
    <property type="evidence" value="ECO:0007669"/>
    <property type="project" value="UniProtKB-UniRule"/>
</dbReference>
<evidence type="ECO:0000256" key="3">
    <source>
        <dbReference type="ARBA" id="ARBA00022723"/>
    </source>
</evidence>
<evidence type="ECO:0000256" key="1">
    <source>
        <dbReference type="ARBA" id="ARBA00005859"/>
    </source>
</evidence>
<dbReference type="PANTHER" id="PTHR23090:SF9">
    <property type="entry name" value="GLUTAMINE-DEPENDENT NAD(+) SYNTHETASE"/>
    <property type="match status" value="1"/>
</dbReference>
<comment type="similarity">
    <text evidence="1 8 9">Belongs to the NAD synthetase family.</text>
</comment>
<sequence>MKNVVEALDYDKARQLIISFIREYVERAGARGVVVGLSGGVDSTVAAALAVEALGSGRVLGLIMPSAFTPKEDVDDAVKVGERLGIATRLIDIQPVADAFAKAIPDFAPGERLAFGNLLPRIRMAMLYYYANKGNLLVLGTSDRSELLLGYFTKYGDGGSDLIPIGSMYKLQVRELARRLGFGWIAQKASSPRLWHGHTAEGELGAPYEVIDEVLYAVFDLKTPLEEVRRRFGEVADMVVTRVRRNLHKLQPPPAPDLSPARRDV</sequence>
<dbReference type="EC" id="6.3.1.5" evidence="8 10"/>
<dbReference type="GO" id="GO:0003952">
    <property type="term" value="F:NAD+ synthase (glutamine-hydrolyzing) activity"/>
    <property type="evidence" value="ECO:0007669"/>
    <property type="project" value="InterPro"/>
</dbReference>
<feature type="binding site" description="in other chain" evidence="8">
    <location>
        <position position="154"/>
    </location>
    <ligand>
        <name>deamido-NAD(+)</name>
        <dbReference type="ChEBI" id="CHEBI:58437"/>
        <note>ligand shared between two neighboring subunits</note>
    </ligand>
</feature>
<evidence type="ECO:0000256" key="4">
    <source>
        <dbReference type="ARBA" id="ARBA00022741"/>
    </source>
</evidence>
<organism evidence="12 13">
    <name type="scientific">Pyrobaculum ferrireducens</name>
    <dbReference type="NCBI Taxonomy" id="1104324"/>
    <lineage>
        <taxon>Archaea</taxon>
        <taxon>Thermoproteota</taxon>
        <taxon>Thermoprotei</taxon>
        <taxon>Thermoproteales</taxon>
        <taxon>Thermoproteaceae</taxon>
        <taxon>Pyrobaculum</taxon>
    </lineage>
</organism>
<dbReference type="RefSeq" id="WP_014289797.1">
    <property type="nucleotide sequence ID" value="NC_016645.1"/>
</dbReference>
<dbReference type="Proteomes" id="UP000005867">
    <property type="component" value="Chromosome"/>
</dbReference>
<accession>G7VDJ3</accession>
<dbReference type="eggNOG" id="arCOG00069">
    <property type="taxonomic scope" value="Archaea"/>
</dbReference>
<evidence type="ECO:0000256" key="5">
    <source>
        <dbReference type="ARBA" id="ARBA00022840"/>
    </source>
</evidence>
<keyword evidence="3 8" id="KW-0479">Metal-binding</keyword>
<comment type="subunit">
    <text evidence="8">Homodimer.</text>
</comment>
<dbReference type="GO" id="GO:0005524">
    <property type="term" value="F:ATP binding"/>
    <property type="evidence" value="ECO:0007669"/>
    <property type="project" value="UniProtKB-UniRule"/>
</dbReference>
<evidence type="ECO:0000259" key="11">
    <source>
        <dbReference type="Pfam" id="PF02540"/>
    </source>
</evidence>
<comment type="catalytic activity">
    <reaction evidence="8 10">
        <text>deamido-NAD(+) + NH4(+) + ATP = AMP + diphosphate + NAD(+) + H(+)</text>
        <dbReference type="Rhea" id="RHEA:21188"/>
        <dbReference type="ChEBI" id="CHEBI:15378"/>
        <dbReference type="ChEBI" id="CHEBI:28938"/>
        <dbReference type="ChEBI" id="CHEBI:30616"/>
        <dbReference type="ChEBI" id="CHEBI:33019"/>
        <dbReference type="ChEBI" id="CHEBI:57540"/>
        <dbReference type="ChEBI" id="CHEBI:58437"/>
        <dbReference type="ChEBI" id="CHEBI:456215"/>
        <dbReference type="EC" id="6.3.1.5"/>
    </reaction>
</comment>
<dbReference type="NCBIfam" id="NF010587">
    <property type="entry name" value="PRK13980.1"/>
    <property type="match status" value="1"/>
</dbReference>
<dbReference type="AlphaFoldDB" id="G7VDJ3"/>
<comment type="function">
    <text evidence="8">Catalyzes the ATP-dependent amidation of deamido-NAD to form NAD. Uses ammonia as a nitrogen source.</text>
</comment>
<evidence type="ECO:0000313" key="12">
    <source>
        <dbReference type="EMBL" id="AET33972.1"/>
    </source>
</evidence>
<dbReference type="InterPro" id="IPR022310">
    <property type="entry name" value="NAD/GMP_synthase"/>
</dbReference>
<feature type="binding site" evidence="8">
    <location>
        <position position="161"/>
    </location>
    <ligand>
        <name>deamido-NAD(+)</name>
        <dbReference type="ChEBI" id="CHEBI:58437"/>
        <note>ligand shared between two neighboring subunits</note>
    </ligand>
</feature>
<dbReference type="GO" id="GO:0005737">
    <property type="term" value="C:cytoplasm"/>
    <property type="evidence" value="ECO:0007669"/>
    <property type="project" value="InterPro"/>
</dbReference>
<feature type="binding site" evidence="8">
    <location>
        <position position="42"/>
    </location>
    <ligand>
        <name>Mg(2+)</name>
        <dbReference type="ChEBI" id="CHEBI:18420"/>
    </ligand>
</feature>
<feature type="binding site" description="in other chain" evidence="8">
    <location>
        <begin position="248"/>
        <end position="249"/>
    </location>
    <ligand>
        <name>deamido-NAD(+)</name>
        <dbReference type="ChEBI" id="CHEBI:58437"/>
        <note>ligand shared between two neighboring subunits</note>
    </ligand>
</feature>
<keyword evidence="5 8" id="KW-0067">ATP-binding</keyword>
<name>G7VDJ3_9CREN</name>
<keyword evidence="13" id="KW-1185">Reference proteome</keyword>
<keyword evidence="2 8" id="KW-0436">Ligase</keyword>
<evidence type="ECO:0000256" key="9">
    <source>
        <dbReference type="RuleBase" id="RU003811"/>
    </source>
</evidence>
<dbReference type="OrthoDB" id="39312at2157"/>
<feature type="binding site" evidence="8">
    <location>
        <position position="141"/>
    </location>
    <ligand>
        <name>ATP</name>
        <dbReference type="ChEBI" id="CHEBI:30616"/>
    </ligand>
</feature>
<dbReference type="GO" id="GO:0009435">
    <property type="term" value="P:NAD+ biosynthetic process"/>
    <property type="evidence" value="ECO:0007669"/>
    <property type="project" value="UniProtKB-UniRule"/>
</dbReference>
<keyword evidence="4 8" id="KW-0547">Nucleotide-binding</keyword>
<feature type="binding site" evidence="8">
    <location>
        <position position="170"/>
    </location>
    <ligand>
        <name>ATP</name>
        <dbReference type="ChEBI" id="CHEBI:30616"/>
    </ligand>
</feature>
<dbReference type="InterPro" id="IPR022926">
    <property type="entry name" value="NH(3)-dep_NAD(+)_synth"/>
</dbReference>
<feature type="binding site" evidence="8">
    <location>
        <position position="146"/>
    </location>
    <ligand>
        <name>Mg(2+)</name>
        <dbReference type="ChEBI" id="CHEBI:18420"/>
    </ligand>
</feature>
<dbReference type="KEGG" id="pyr:P186_2588"/>
<feature type="binding site" evidence="8">
    <location>
        <begin position="36"/>
        <end position="43"/>
    </location>
    <ligand>
        <name>ATP</name>
        <dbReference type="ChEBI" id="CHEBI:30616"/>
    </ligand>
</feature>
<dbReference type="EMBL" id="CP003098">
    <property type="protein sequence ID" value="AET33972.1"/>
    <property type="molecule type" value="Genomic_DNA"/>
</dbReference>
<dbReference type="SUPFAM" id="SSF52402">
    <property type="entry name" value="Adenine nucleotide alpha hydrolases-like"/>
    <property type="match status" value="1"/>
</dbReference>
<dbReference type="Pfam" id="PF02540">
    <property type="entry name" value="NAD_synthase"/>
    <property type="match status" value="1"/>
</dbReference>
<dbReference type="CDD" id="cd00553">
    <property type="entry name" value="NAD_synthase"/>
    <property type="match status" value="1"/>
</dbReference>
<dbReference type="FunFam" id="3.40.50.620:FF:000106">
    <property type="entry name" value="Glutamine-dependent NAD(+) synthetase"/>
    <property type="match status" value="1"/>
</dbReference>
<evidence type="ECO:0000313" key="13">
    <source>
        <dbReference type="Proteomes" id="UP000005867"/>
    </source>
</evidence>
<dbReference type="HAMAP" id="MF_00193">
    <property type="entry name" value="NadE_ammonia_dep"/>
    <property type="match status" value="1"/>
</dbReference>
<dbReference type="PANTHER" id="PTHR23090">
    <property type="entry name" value="NH 3 /GLUTAMINE-DEPENDENT NAD + SYNTHETASE"/>
    <property type="match status" value="1"/>
</dbReference>
<dbReference type="GeneID" id="11594189"/>
<dbReference type="HOGENOM" id="CLU_059327_1_1_2"/>
<feature type="domain" description="NAD/GMP synthase" evidence="11">
    <location>
        <begin position="17"/>
        <end position="253"/>
    </location>
</feature>
<comment type="pathway">
    <text evidence="8">Cofactor biosynthesis; NAD(+) biosynthesis; NAD(+) from deamido-NAD(+) (ammonia route): step 1/1.</text>
</comment>
<evidence type="ECO:0000256" key="6">
    <source>
        <dbReference type="ARBA" id="ARBA00022842"/>
    </source>
</evidence>
<evidence type="ECO:0000256" key="7">
    <source>
        <dbReference type="ARBA" id="ARBA00023027"/>
    </source>
</evidence>
<evidence type="ECO:0000256" key="10">
    <source>
        <dbReference type="RuleBase" id="RU003812"/>
    </source>
</evidence>
<feature type="binding site" evidence="8">
    <location>
        <position position="191"/>
    </location>
    <ligand>
        <name>ATP</name>
        <dbReference type="ChEBI" id="CHEBI:30616"/>
    </ligand>
</feature>
<dbReference type="InterPro" id="IPR003694">
    <property type="entry name" value="NAD_synthase"/>
</dbReference>
<feature type="binding site" description="in other chain" evidence="8">
    <location>
        <position position="121"/>
    </location>
    <ligand>
        <name>deamido-NAD(+)</name>
        <dbReference type="ChEBI" id="CHEBI:58437"/>
        <note>ligand shared between two neighboring subunits</note>
    </ligand>
</feature>
<dbReference type="UniPathway" id="UPA00253">
    <property type="reaction ID" value="UER00333"/>
</dbReference>
<reference evidence="12 13" key="1">
    <citation type="journal article" date="2012" name="J. Bacteriol.">
        <title>Complete genome sequence of strain 1860, a crenarchaeon of the genus pyrobaculum able to grow with various electron acceptors.</title>
        <authorList>
            <person name="Mardanov A.V."/>
            <person name="Gumerov V.M."/>
            <person name="Slobodkina G.B."/>
            <person name="Beletsky A.V."/>
            <person name="Bonch-Osmolovskaya E.A."/>
            <person name="Ravin N.V."/>
            <person name="Skryabin K.G."/>
        </authorList>
    </citation>
    <scope>NUCLEOTIDE SEQUENCE [LARGE SCALE GENOMIC DNA]</scope>
    <source>
        <strain evidence="12 13">1860</strain>
    </source>
</reference>
<dbReference type="Gene3D" id="3.40.50.620">
    <property type="entry name" value="HUPs"/>
    <property type="match status" value="1"/>
</dbReference>
<evidence type="ECO:0000256" key="8">
    <source>
        <dbReference type="HAMAP-Rule" id="MF_00193"/>
    </source>
</evidence>
<dbReference type="GO" id="GO:0046872">
    <property type="term" value="F:metal ion binding"/>
    <property type="evidence" value="ECO:0007669"/>
    <property type="project" value="UniProtKB-KW"/>
</dbReference>
<dbReference type="NCBIfam" id="TIGR00552">
    <property type="entry name" value="nadE"/>
    <property type="match status" value="1"/>
</dbReference>
<proteinExistence type="inferred from homology"/>
<dbReference type="GO" id="GO:0004359">
    <property type="term" value="F:glutaminase activity"/>
    <property type="evidence" value="ECO:0007669"/>
    <property type="project" value="InterPro"/>
</dbReference>
<dbReference type="InterPro" id="IPR014729">
    <property type="entry name" value="Rossmann-like_a/b/a_fold"/>
</dbReference>
<gene>
    <name evidence="8" type="primary">nadE</name>
    <name evidence="12" type="ORF">P186_2588</name>
</gene>
<protein>
    <recommendedName>
        <fullName evidence="8 10">NH(3)-dependent NAD(+) synthetase</fullName>
        <ecNumber evidence="8 10">6.3.1.5</ecNumber>
    </recommendedName>
</protein>
<keyword evidence="7 8" id="KW-0520">NAD</keyword>